<dbReference type="Pfam" id="PF20033">
    <property type="entry name" value="DUF6438"/>
    <property type="match status" value="1"/>
</dbReference>
<protein>
    <recommendedName>
        <fullName evidence="1">DUF6438 domain-containing protein</fullName>
    </recommendedName>
</protein>
<keyword evidence="3" id="KW-1185">Reference proteome</keyword>
<comment type="caution">
    <text evidence="2">The sequence shown here is derived from an EMBL/GenBank/DDBJ whole genome shotgun (WGS) entry which is preliminary data.</text>
</comment>
<reference evidence="2 3" key="1">
    <citation type="submission" date="2019-07" db="EMBL/GenBank/DDBJ databases">
        <title>Hymenobacter sp. straun FUR1 Genome sequencing and assembly.</title>
        <authorList>
            <person name="Chhetri G."/>
        </authorList>
    </citation>
    <scope>NUCLEOTIDE SEQUENCE [LARGE SCALE GENOMIC DNA]</scope>
    <source>
        <strain evidence="2 3">Fur1</strain>
    </source>
</reference>
<accession>A0A558BRV8</accession>
<feature type="domain" description="DUF6438" evidence="1">
    <location>
        <begin position="201"/>
        <end position="312"/>
    </location>
</feature>
<name>A0A558BRV8_9BACT</name>
<gene>
    <name evidence="2" type="ORF">FNT36_16380</name>
</gene>
<dbReference type="EMBL" id="VMRJ01000004">
    <property type="protein sequence ID" value="TVT39233.1"/>
    <property type="molecule type" value="Genomic_DNA"/>
</dbReference>
<evidence type="ECO:0000313" key="2">
    <source>
        <dbReference type="EMBL" id="TVT39233.1"/>
    </source>
</evidence>
<evidence type="ECO:0000259" key="1">
    <source>
        <dbReference type="Pfam" id="PF20033"/>
    </source>
</evidence>
<sequence length="320" mass="35962">MLIRSLSWFLGLSAVVCVGCEQNDNYQTLSGVQTATAIDSLTTRAQVQQFVRRWGDYCYGFIVADSLAPNCTTTQLCLSPEKRRSWVKADFDGDGRTDLLVTGRNSKHFLSARNIICILNKRQPGLQSVWLAKGEYNCAVAQVSYLNKKPIIRYAHVLYGRLQKLRANISPQLVCQADTLVFKEPGFIEYNRAPKDYQIQQIALSTEACFGSCPIFDLCLSRNGAATYRAKAYNKQKGTFTAMVDAPTIKELWTLLNYLDFPQLEEKYSVGISDQPTCTLTITYANGKVKTIVDYGEQGTFGLQRVYKLLFALRGSQAWK</sequence>
<dbReference type="InterPro" id="IPR045497">
    <property type="entry name" value="DUF6438"/>
</dbReference>
<evidence type="ECO:0000313" key="3">
    <source>
        <dbReference type="Proteomes" id="UP000317624"/>
    </source>
</evidence>
<dbReference type="RefSeq" id="WP_233635987.1">
    <property type="nucleotide sequence ID" value="NZ_VMRJ01000004.1"/>
</dbReference>
<dbReference type="AlphaFoldDB" id="A0A558BRV8"/>
<proteinExistence type="predicted"/>
<dbReference type="Proteomes" id="UP000317624">
    <property type="component" value="Unassembled WGS sequence"/>
</dbReference>
<organism evidence="2 3">
    <name type="scientific">Hymenobacter setariae</name>
    <dbReference type="NCBI Taxonomy" id="2594794"/>
    <lineage>
        <taxon>Bacteria</taxon>
        <taxon>Pseudomonadati</taxon>
        <taxon>Bacteroidota</taxon>
        <taxon>Cytophagia</taxon>
        <taxon>Cytophagales</taxon>
        <taxon>Hymenobacteraceae</taxon>
        <taxon>Hymenobacter</taxon>
    </lineage>
</organism>